<comment type="caution">
    <text evidence="2">The sequence shown here is derived from an EMBL/GenBank/DDBJ whole genome shotgun (WGS) entry which is preliminary data.</text>
</comment>
<gene>
    <name evidence="2" type="ORF">CVP04_02985</name>
</gene>
<sequence>MSKNEVDFSNLFLEKDKNYMFITYLTFAAGIFIPFLPIVGVILAYLKRSEVIGTFYHDHLTYLIRTFWGALIGGFIATLLVIVVIGKLLLPLLWIWYLFRIIYGFIRLLDRQSVTTTGWLR</sequence>
<keyword evidence="1" id="KW-1133">Transmembrane helix</keyword>
<reference evidence="2 3" key="1">
    <citation type="submission" date="2017-11" db="EMBL/GenBank/DDBJ databases">
        <title>Reclassification of Bisgaard taxon 5 as Caviibacterium pharyngocola gen. nov., sp. nov.</title>
        <authorList>
            <person name="Christensen H."/>
        </authorList>
    </citation>
    <scope>NUCLEOTIDE SEQUENCE [LARGE SCALE GENOMIC DNA]</scope>
    <source>
        <strain evidence="2 3">7_3</strain>
    </source>
</reference>
<keyword evidence="1" id="KW-0472">Membrane</keyword>
<feature type="transmembrane region" description="Helical" evidence="1">
    <location>
        <begin position="92"/>
        <end position="109"/>
    </location>
</feature>
<dbReference type="Proteomes" id="UP000230282">
    <property type="component" value="Unassembled WGS sequence"/>
</dbReference>
<evidence type="ECO:0000313" key="3">
    <source>
        <dbReference type="Proteomes" id="UP000230282"/>
    </source>
</evidence>
<protein>
    <recommendedName>
        <fullName evidence="4">DUF4870 domain-containing protein</fullName>
    </recommendedName>
</protein>
<proteinExistence type="predicted"/>
<feature type="transmembrane region" description="Helical" evidence="1">
    <location>
        <begin position="67"/>
        <end position="86"/>
    </location>
</feature>
<keyword evidence="1" id="KW-0812">Transmembrane</keyword>
<dbReference type="EMBL" id="PHGZ01000006">
    <property type="protein sequence ID" value="PJG83617.1"/>
    <property type="molecule type" value="Genomic_DNA"/>
</dbReference>
<keyword evidence="3" id="KW-1185">Reference proteome</keyword>
<accession>A0A2M8RXK1</accession>
<feature type="transmembrane region" description="Helical" evidence="1">
    <location>
        <begin position="20"/>
        <end position="46"/>
    </location>
</feature>
<dbReference type="RefSeq" id="WP_100296042.1">
    <property type="nucleotide sequence ID" value="NZ_PHGZ01000006.1"/>
</dbReference>
<dbReference type="AlphaFoldDB" id="A0A2M8RXK1"/>
<evidence type="ECO:0000313" key="2">
    <source>
        <dbReference type="EMBL" id="PJG83617.1"/>
    </source>
</evidence>
<name>A0A2M8RXK1_9PAST</name>
<evidence type="ECO:0008006" key="4">
    <source>
        <dbReference type="Google" id="ProtNLM"/>
    </source>
</evidence>
<dbReference type="OrthoDB" id="5405464at2"/>
<evidence type="ECO:0000256" key="1">
    <source>
        <dbReference type="SAM" id="Phobius"/>
    </source>
</evidence>
<organism evidence="2 3">
    <name type="scientific">Caviibacterium pharyngocola</name>
    <dbReference type="NCBI Taxonomy" id="28159"/>
    <lineage>
        <taxon>Bacteria</taxon>
        <taxon>Pseudomonadati</taxon>
        <taxon>Pseudomonadota</taxon>
        <taxon>Gammaproteobacteria</taxon>
        <taxon>Pasteurellales</taxon>
        <taxon>Pasteurellaceae</taxon>
        <taxon>Caviibacterium</taxon>
    </lineage>
</organism>